<dbReference type="Pfam" id="PF08241">
    <property type="entry name" value="Methyltransf_11"/>
    <property type="match status" value="1"/>
</dbReference>
<evidence type="ECO:0000313" key="9">
    <source>
        <dbReference type="Proteomes" id="UP000245119"/>
    </source>
</evidence>
<gene>
    <name evidence="8" type="ORF">C0Q70_13640</name>
</gene>
<sequence>MQRYCKSTLNPTWCTLRYIVQLSRSSSRKNAAWLDQSTNSQPCRCLNTDPKHEEADARRKRQDTIMNVFDRKAKRIQRDRAAVAENHQVFDYIKDEFGYRLADRICDIKRKFDVAVELGCGKGFASKHVYSDMVTRLYQCELSQKLLELSHSSPEVATYKVIADEEFFPFKTNSLDLVFSNLSFHWVNDLPGCFHQGFAPHVSPFTDVRDLGNLLAQAGFTMLTIDIDEMTVNYPTMYEVMFDLKGMGENNCAWSRKTQLHRDTMIAAAAIYQDMYGNEKGVPATFQVINFIGWKPDPTQPQAAKRGSGEISLKDLDKINQLASQSEDHQTNQDFTSPKKE</sequence>
<protein>
    <recommendedName>
        <fullName evidence="3">Arginine-hydroxylase NDUFAF5, mitochondrial</fullName>
    </recommendedName>
    <alternativeName>
        <fullName evidence="4">NADH dehydrogenase [ubiquinone] 1 alpha subcomplex assembly factor 5</fullName>
    </alternativeName>
    <alternativeName>
        <fullName evidence="5">Putative methyltransferase NDUFAF5</fullName>
    </alternativeName>
</protein>
<evidence type="ECO:0000256" key="4">
    <source>
        <dbReference type="ARBA" id="ARBA00041833"/>
    </source>
</evidence>
<evidence type="ECO:0000259" key="7">
    <source>
        <dbReference type="Pfam" id="PF08241"/>
    </source>
</evidence>
<evidence type="ECO:0000256" key="2">
    <source>
        <dbReference type="ARBA" id="ARBA00022679"/>
    </source>
</evidence>
<dbReference type="GO" id="GO:0008757">
    <property type="term" value="F:S-adenosylmethionine-dependent methyltransferase activity"/>
    <property type="evidence" value="ECO:0007669"/>
    <property type="project" value="InterPro"/>
</dbReference>
<dbReference type="AlphaFoldDB" id="A0A2T7NXV1"/>
<evidence type="ECO:0000256" key="6">
    <source>
        <dbReference type="SAM" id="MobiDB-lite"/>
    </source>
</evidence>
<dbReference type="GO" id="GO:0032981">
    <property type="term" value="P:mitochondrial respiratory chain complex I assembly"/>
    <property type="evidence" value="ECO:0007669"/>
    <property type="project" value="TreeGrafter"/>
</dbReference>
<keyword evidence="9" id="KW-1185">Reference proteome</keyword>
<comment type="caution">
    <text evidence="8">The sequence shown here is derived from an EMBL/GenBank/DDBJ whole genome shotgun (WGS) entry which is preliminary data.</text>
</comment>
<feature type="region of interest" description="Disordered" evidence="6">
    <location>
        <begin position="321"/>
        <end position="341"/>
    </location>
</feature>
<dbReference type="STRING" id="400727.A0A2T7NXV1"/>
<dbReference type="Gene3D" id="3.40.50.150">
    <property type="entry name" value="Vaccinia Virus protein VP39"/>
    <property type="match status" value="1"/>
</dbReference>
<dbReference type="PANTHER" id="PTHR13090:SF1">
    <property type="entry name" value="ARGININE-HYDROXYLASE NDUFAF5, MITOCHONDRIAL"/>
    <property type="match status" value="1"/>
</dbReference>
<keyword evidence="2" id="KW-0808">Transferase</keyword>
<dbReference type="InterPro" id="IPR050602">
    <property type="entry name" value="Malonyl-ACP_OMT"/>
</dbReference>
<dbReference type="GO" id="GO:0032259">
    <property type="term" value="P:methylation"/>
    <property type="evidence" value="ECO:0007669"/>
    <property type="project" value="UniProtKB-KW"/>
</dbReference>
<organism evidence="8 9">
    <name type="scientific">Pomacea canaliculata</name>
    <name type="common">Golden apple snail</name>
    <dbReference type="NCBI Taxonomy" id="400727"/>
    <lineage>
        <taxon>Eukaryota</taxon>
        <taxon>Metazoa</taxon>
        <taxon>Spiralia</taxon>
        <taxon>Lophotrochozoa</taxon>
        <taxon>Mollusca</taxon>
        <taxon>Gastropoda</taxon>
        <taxon>Caenogastropoda</taxon>
        <taxon>Architaenioglossa</taxon>
        <taxon>Ampullarioidea</taxon>
        <taxon>Ampullariidae</taxon>
        <taxon>Pomacea</taxon>
    </lineage>
</organism>
<dbReference type="CDD" id="cd02440">
    <property type="entry name" value="AdoMet_MTases"/>
    <property type="match status" value="1"/>
</dbReference>
<dbReference type="SUPFAM" id="SSF53335">
    <property type="entry name" value="S-adenosyl-L-methionine-dependent methyltransferases"/>
    <property type="match status" value="1"/>
</dbReference>
<feature type="domain" description="Methyltransferase type 11" evidence="7">
    <location>
        <begin position="117"/>
        <end position="194"/>
    </location>
</feature>
<keyword evidence="1" id="KW-0489">Methyltransferase</keyword>
<dbReference type="InterPro" id="IPR029063">
    <property type="entry name" value="SAM-dependent_MTases_sf"/>
</dbReference>
<dbReference type="Proteomes" id="UP000245119">
    <property type="component" value="Linkage Group LG8"/>
</dbReference>
<evidence type="ECO:0000256" key="3">
    <source>
        <dbReference type="ARBA" id="ARBA00040937"/>
    </source>
</evidence>
<feature type="compositionally biased region" description="Basic and acidic residues" evidence="6">
    <location>
        <begin position="326"/>
        <end position="341"/>
    </location>
</feature>
<evidence type="ECO:0000256" key="5">
    <source>
        <dbReference type="ARBA" id="ARBA00042549"/>
    </source>
</evidence>
<evidence type="ECO:0000313" key="8">
    <source>
        <dbReference type="EMBL" id="PVD25973.1"/>
    </source>
</evidence>
<dbReference type="GO" id="GO:0005739">
    <property type="term" value="C:mitochondrion"/>
    <property type="evidence" value="ECO:0007669"/>
    <property type="project" value="TreeGrafter"/>
</dbReference>
<name>A0A2T7NXV1_POMCA</name>
<accession>A0A2T7NXV1</accession>
<reference evidence="8 9" key="1">
    <citation type="submission" date="2018-04" db="EMBL/GenBank/DDBJ databases">
        <title>The genome of golden apple snail Pomacea canaliculata provides insight into stress tolerance and invasive adaptation.</title>
        <authorList>
            <person name="Liu C."/>
            <person name="Liu B."/>
            <person name="Ren Y."/>
            <person name="Zhang Y."/>
            <person name="Wang H."/>
            <person name="Li S."/>
            <person name="Jiang F."/>
            <person name="Yin L."/>
            <person name="Zhang G."/>
            <person name="Qian W."/>
            <person name="Fan W."/>
        </authorList>
    </citation>
    <scope>NUCLEOTIDE SEQUENCE [LARGE SCALE GENOMIC DNA]</scope>
    <source>
        <strain evidence="8">SZHN2017</strain>
        <tissue evidence="8">Muscle</tissue>
    </source>
</reference>
<evidence type="ECO:0000256" key="1">
    <source>
        <dbReference type="ARBA" id="ARBA00022603"/>
    </source>
</evidence>
<dbReference type="PANTHER" id="PTHR13090">
    <property type="entry name" value="ARGININE-HYDROXYLASE NDUFAF5, MITOCHONDRIAL"/>
    <property type="match status" value="1"/>
</dbReference>
<dbReference type="OrthoDB" id="16816at2759"/>
<proteinExistence type="predicted"/>
<dbReference type="InterPro" id="IPR013216">
    <property type="entry name" value="Methyltransf_11"/>
</dbReference>
<dbReference type="EMBL" id="PZQS01000008">
    <property type="protein sequence ID" value="PVD25973.1"/>
    <property type="molecule type" value="Genomic_DNA"/>
</dbReference>